<dbReference type="EMBL" id="JBHTEK010000001">
    <property type="protein sequence ID" value="MFC7667592.1"/>
    <property type="molecule type" value="Genomic_DNA"/>
</dbReference>
<comment type="caution">
    <text evidence="2">The sequence shown here is derived from an EMBL/GenBank/DDBJ whole genome shotgun (WGS) entry which is preliminary data.</text>
</comment>
<evidence type="ECO:0000313" key="3">
    <source>
        <dbReference type="Proteomes" id="UP001596513"/>
    </source>
</evidence>
<dbReference type="Gene3D" id="1.20.1600.10">
    <property type="entry name" value="Outer membrane efflux proteins (OEP)"/>
    <property type="match status" value="1"/>
</dbReference>
<sequence>MGDTAGISAATNPTLAVLQQELTVSQQQTKVERLRRLPDIRAGYFNQSINQEGGYQVGQLGLSLPLLGGAQKNRVAAARIGEQVATAQLTYATAQPAGPTAWAAPAAGPRPRLAHLLRENGSAPGPPHARHRRKKLPGRRHRLRDVRGEHRARVANPGCLSRPGRPIQ</sequence>
<dbReference type="SUPFAM" id="SSF56954">
    <property type="entry name" value="Outer membrane efflux proteins (OEP)"/>
    <property type="match status" value="1"/>
</dbReference>
<keyword evidence="3" id="KW-1185">Reference proteome</keyword>
<name>A0ABW2U2L3_9BACT</name>
<feature type="region of interest" description="Disordered" evidence="1">
    <location>
        <begin position="117"/>
        <end position="168"/>
    </location>
</feature>
<dbReference type="RefSeq" id="WP_380202241.1">
    <property type="nucleotide sequence ID" value="NZ_JBHTEK010000001.1"/>
</dbReference>
<proteinExistence type="predicted"/>
<protein>
    <submittedName>
        <fullName evidence="2">TolC family protein</fullName>
    </submittedName>
</protein>
<evidence type="ECO:0000313" key="2">
    <source>
        <dbReference type="EMBL" id="MFC7667592.1"/>
    </source>
</evidence>
<dbReference type="Proteomes" id="UP001596513">
    <property type="component" value="Unassembled WGS sequence"/>
</dbReference>
<reference evidence="3" key="1">
    <citation type="journal article" date="2019" name="Int. J. Syst. Evol. Microbiol.">
        <title>The Global Catalogue of Microorganisms (GCM) 10K type strain sequencing project: providing services to taxonomists for standard genome sequencing and annotation.</title>
        <authorList>
            <consortium name="The Broad Institute Genomics Platform"/>
            <consortium name="The Broad Institute Genome Sequencing Center for Infectious Disease"/>
            <person name="Wu L."/>
            <person name="Ma J."/>
        </authorList>
    </citation>
    <scope>NUCLEOTIDE SEQUENCE [LARGE SCALE GENOMIC DNA]</scope>
    <source>
        <strain evidence="3">JCM 19635</strain>
    </source>
</reference>
<evidence type="ECO:0000256" key="1">
    <source>
        <dbReference type="SAM" id="MobiDB-lite"/>
    </source>
</evidence>
<gene>
    <name evidence="2" type="ORF">ACFQT0_09485</name>
</gene>
<organism evidence="2 3">
    <name type="scientific">Hymenobacter humi</name>
    <dbReference type="NCBI Taxonomy" id="1411620"/>
    <lineage>
        <taxon>Bacteria</taxon>
        <taxon>Pseudomonadati</taxon>
        <taxon>Bacteroidota</taxon>
        <taxon>Cytophagia</taxon>
        <taxon>Cytophagales</taxon>
        <taxon>Hymenobacteraceae</taxon>
        <taxon>Hymenobacter</taxon>
    </lineage>
</organism>
<accession>A0ABW2U2L3</accession>
<feature type="compositionally biased region" description="Basic residues" evidence="1">
    <location>
        <begin position="128"/>
        <end position="144"/>
    </location>
</feature>